<dbReference type="InterPro" id="IPR002656">
    <property type="entry name" value="Acyl_transf_3_dom"/>
</dbReference>
<dbReference type="PANTHER" id="PTHR23028:SF128">
    <property type="entry name" value="ACYLTRANSFERASE 3 DOMAIN-CONTAINING PROTEIN"/>
    <property type="match status" value="1"/>
</dbReference>
<accession>A0A9W8YZI5</accession>
<reference evidence="4" key="1">
    <citation type="submission" date="2022-10" db="EMBL/GenBank/DDBJ databases">
        <title>Tapping the CABI collections for fungal endophytes: first genome assemblies for Collariella, Neodidymelliopsis, Ascochyta clinopodiicola, Didymella pomorum, Didymosphaeria variabile, Neocosmospora piperis and Neocucurbitaria cava.</title>
        <authorList>
            <person name="Hill R."/>
        </authorList>
    </citation>
    <scope>NUCLEOTIDE SEQUENCE</scope>
    <source>
        <strain evidence="4">IMI 355082</strain>
    </source>
</reference>
<comment type="caution">
    <text evidence="4">The sequence shown here is derived from an EMBL/GenBank/DDBJ whole genome shotgun (WGS) entry which is preliminary data.</text>
</comment>
<feature type="transmembrane region" description="Helical" evidence="2">
    <location>
        <begin position="260"/>
        <end position="279"/>
    </location>
</feature>
<dbReference type="Proteomes" id="UP001140453">
    <property type="component" value="Unassembled WGS sequence"/>
</dbReference>
<dbReference type="InterPro" id="IPR050879">
    <property type="entry name" value="Acyltransferase_3"/>
</dbReference>
<feature type="region of interest" description="Disordered" evidence="1">
    <location>
        <begin position="440"/>
        <end position="460"/>
    </location>
</feature>
<keyword evidence="5" id="KW-1185">Reference proteome</keyword>
<feature type="compositionally biased region" description="Low complexity" evidence="1">
    <location>
        <begin position="448"/>
        <end position="460"/>
    </location>
</feature>
<gene>
    <name evidence="4" type="ORF">N0V93_000043</name>
</gene>
<feature type="transmembrane region" description="Helical" evidence="2">
    <location>
        <begin position="57"/>
        <end position="78"/>
    </location>
</feature>
<feature type="transmembrane region" description="Helical" evidence="2">
    <location>
        <begin position="18"/>
        <end position="37"/>
    </location>
</feature>
<dbReference type="PANTHER" id="PTHR23028">
    <property type="entry name" value="ACETYLTRANSFERASE"/>
    <property type="match status" value="1"/>
</dbReference>
<feature type="transmembrane region" description="Helical" evidence="2">
    <location>
        <begin position="107"/>
        <end position="130"/>
    </location>
</feature>
<evidence type="ECO:0000259" key="3">
    <source>
        <dbReference type="Pfam" id="PF01757"/>
    </source>
</evidence>
<keyword evidence="2" id="KW-0812">Transmembrane</keyword>
<evidence type="ECO:0000256" key="2">
    <source>
        <dbReference type="SAM" id="Phobius"/>
    </source>
</evidence>
<dbReference type="OrthoDB" id="5405781at2759"/>
<protein>
    <recommendedName>
        <fullName evidence="3">Acyltransferase 3 domain-containing protein</fullName>
    </recommendedName>
</protein>
<feature type="domain" description="Acyltransferase 3" evidence="3">
    <location>
        <begin position="10"/>
        <end position="356"/>
    </location>
</feature>
<evidence type="ECO:0000256" key="1">
    <source>
        <dbReference type="SAM" id="MobiDB-lite"/>
    </source>
</evidence>
<evidence type="ECO:0000313" key="5">
    <source>
        <dbReference type="Proteomes" id="UP001140453"/>
    </source>
</evidence>
<name>A0A9W8YZI5_9PEZI</name>
<dbReference type="EMBL" id="JAPEVB010000001">
    <property type="protein sequence ID" value="KAJ4395829.1"/>
    <property type="molecule type" value="Genomic_DNA"/>
</dbReference>
<dbReference type="AlphaFoldDB" id="A0A9W8YZI5"/>
<feature type="transmembrane region" description="Helical" evidence="2">
    <location>
        <begin position="400"/>
        <end position="418"/>
    </location>
</feature>
<organism evidence="4 5">
    <name type="scientific">Gnomoniopsis smithogilvyi</name>
    <dbReference type="NCBI Taxonomy" id="1191159"/>
    <lineage>
        <taxon>Eukaryota</taxon>
        <taxon>Fungi</taxon>
        <taxon>Dikarya</taxon>
        <taxon>Ascomycota</taxon>
        <taxon>Pezizomycotina</taxon>
        <taxon>Sordariomycetes</taxon>
        <taxon>Sordariomycetidae</taxon>
        <taxon>Diaporthales</taxon>
        <taxon>Gnomoniaceae</taxon>
        <taxon>Gnomoniopsis</taxon>
    </lineage>
</organism>
<sequence>MAIGKEGNVKWVDGLRGIASSLVVIKHVTIAFFPYIMWPAPSPGEEPVFLEHPFIRVFFQGRIGVAIFSFVTGYVCCLKPIKCFKSGSQDKAFAAISKSAVRRVPRLVLPVAIVLALSALATQLGAFTIAQNSTGYGLDVTSPPYDPDWFHALQTLIRDEVRVWTTGESVYGAELWTMLPILKGAFWVYCYLLATAHVQQRYRMLIALIMTMYRWCANDPFFGMQFFFGAFMADLQNLSMDESTAPVVAFLSPSKSHVKYLRMLGSVFFLIAGFFVASLPDDHADWQPWSQSLYNFLQAILPRAPDFPRFSSGIGLMLIVMGLHFSDAARTVLASKPFIWLGRMSFAVYLLHNQILRSVLCWMVYGLTLPEQPADVQDPESGEWWTPERPRLEFPGAGRLFMVLPIYWFLVYGAAWLWTTYVDAWCARVTEKLVGAVKEDDGREKSEPLLPVAAPAPARS</sequence>
<evidence type="ECO:0000313" key="4">
    <source>
        <dbReference type="EMBL" id="KAJ4395829.1"/>
    </source>
</evidence>
<keyword evidence="2" id="KW-1133">Transmembrane helix</keyword>
<dbReference type="Pfam" id="PF01757">
    <property type="entry name" value="Acyl_transf_3"/>
    <property type="match status" value="1"/>
</dbReference>
<feature type="transmembrane region" description="Helical" evidence="2">
    <location>
        <begin position="307"/>
        <end position="325"/>
    </location>
</feature>
<keyword evidence="2" id="KW-0472">Membrane</keyword>
<proteinExistence type="predicted"/>
<dbReference type="GO" id="GO:0016747">
    <property type="term" value="F:acyltransferase activity, transferring groups other than amino-acyl groups"/>
    <property type="evidence" value="ECO:0007669"/>
    <property type="project" value="InterPro"/>
</dbReference>
<feature type="transmembrane region" description="Helical" evidence="2">
    <location>
        <begin position="175"/>
        <end position="194"/>
    </location>
</feature>